<dbReference type="InterPro" id="IPR036812">
    <property type="entry name" value="NAD(P)_OxRdtase_dom_sf"/>
</dbReference>
<sequence length="81" mass="9359">MQGVWGWKDYDKRYNEKTIKEVFFEHLKAGKRLFDTAETYGSGLSEEICGALLKEARQQNLQDNCVIATKVSFSGYETWSL</sequence>
<comment type="caution">
    <text evidence="2">The sequence shown here is derived from an EMBL/GenBank/DDBJ whole genome shotgun (WGS) entry which is preliminary data.</text>
</comment>
<evidence type="ECO:0000313" key="3">
    <source>
        <dbReference type="Proteomes" id="UP000815325"/>
    </source>
</evidence>
<organism evidence="2 3">
    <name type="scientific">Dunaliella salina</name>
    <name type="common">Green alga</name>
    <name type="synonym">Protococcus salinus</name>
    <dbReference type="NCBI Taxonomy" id="3046"/>
    <lineage>
        <taxon>Eukaryota</taxon>
        <taxon>Viridiplantae</taxon>
        <taxon>Chlorophyta</taxon>
        <taxon>core chlorophytes</taxon>
        <taxon>Chlorophyceae</taxon>
        <taxon>CS clade</taxon>
        <taxon>Chlamydomonadales</taxon>
        <taxon>Dunaliellaceae</taxon>
        <taxon>Dunaliella</taxon>
    </lineage>
</organism>
<accession>A0ABQ7H9R9</accession>
<dbReference type="Pfam" id="PF00248">
    <property type="entry name" value="Aldo_ket_red"/>
    <property type="match status" value="1"/>
</dbReference>
<dbReference type="EMBL" id="MU069440">
    <property type="protein sequence ID" value="KAF5843602.1"/>
    <property type="molecule type" value="Genomic_DNA"/>
</dbReference>
<dbReference type="SUPFAM" id="SSF51430">
    <property type="entry name" value="NAD(P)-linked oxidoreductase"/>
    <property type="match status" value="1"/>
</dbReference>
<evidence type="ECO:0000313" key="2">
    <source>
        <dbReference type="EMBL" id="KAF5843602.1"/>
    </source>
</evidence>
<name>A0ABQ7H9R9_DUNSA</name>
<evidence type="ECO:0000259" key="1">
    <source>
        <dbReference type="Pfam" id="PF00248"/>
    </source>
</evidence>
<keyword evidence="3" id="KW-1185">Reference proteome</keyword>
<reference evidence="2" key="1">
    <citation type="submission" date="2017-08" db="EMBL/GenBank/DDBJ databases">
        <authorList>
            <person name="Polle J.E."/>
            <person name="Barry K."/>
            <person name="Cushman J."/>
            <person name="Schmutz J."/>
            <person name="Tran D."/>
            <person name="Hathwaick L.T."/>
            <person name="Yim W.C."/>
            <person name="Jenkins J."/>
            <person name="Mckie-Krisberg Z.M."/>
            <person name="Prochnik S."/>
            <person name="Lindquist E."/>
            <person name="Dockter R.B."/>
            <person name="Adam C."/>
            <person name="Molina H."/>
            <person name="Bunkerborg J."/>
            <person name="Jin E."/>
            <person name="Buchheim M."/>
            <person name="Magnuson J."/>
        </authorList>
    </citation>
    <scope>NUCLEOTIDE SEQUENCE</scope>
    <source>
        <strain evidence="2">CCAP 19/18</strain>
    </source>
</reference>
<proteinExistence type="predicted"/>
<dbReference type="InterPro" id="IPR023210">
    <property type="entry name" value="NADP_OxRdtase_dom"/>
</dbReference>
<dbReference type="Proteomes" id="UP000815325">
    <property type="component" value="Unassembled WGS sequence"/>
</dbReference>
<feature type="domain" description="NADP-dependent oxidoreductase" evidence="1">
    <location>
        <begin position="3"/>
        <end position="71"/>
    </location>
</feature>
<dbReference type="Gene3D" id="3.20.20.100">
    <property type="entry name" value="NADP-dependent oxidoreductase domain"/>
    <property type="match status" value="1"/>
</dbReference>
<protein>
    <recommendedName>
        <fullName evidence="1">NADP-dependent oxidoreductase domain-containing protein</fullName>
    </recommendedName>
</protein>
<gene>
    <name evidence="2" type="ORF">DUNSADRAFT_12864</name>
</gene>